<keyword evidence="5" id="KW-1185">Reference proteome</keyword>
<dbReference type="InterPro" id="IPR019775">
    <property type="entry name" value="WD40_repeat_CS"/>
</dbReference>
<dbReference type="SMART" id="SM00320">
    <property type="entry name" value="WD40"/>
    <property type="match status" value="6"/>
</dbReference>
<feature type="repeat" description="WD" evidence="3">
    <location>
        <begin position="56"/>
        <end position="98"/>
    </location>
</feature>
<sequence>MDQLASFRLAQEFQVGEDLYIFRLGCNCDGSALAVATSEHALCVLDPATLRPIRKLEGHTDVVEDLGFFQSEPSCLASCSHDGSARVWDLRAAEAARCFAVSSNEVYSCSVGRSDSALACAASEKVHLFDVGQGKRMRVYKDSHTDVVNHVRFHPVDSTQLYSGAEDNLVVVLNTDETREDDAMVGCIPNDECVRSFTFVGPDRNTLCCSSTTEDVRIWGLGTEDFGSLRAQFLGLRNHPLLMRGGGGDDDEGSGGYVVETFYDQPSGEVFLLAGAGQAGDLVLFRVTMGEALPAAVFAPPAPGSGLRGHEGIVRSALCLPGGRVLTAGEDGRICAWQEGGAASEQSRFGLEPTVYRAQRGGTAARASPY</sequence>
<evidence type="ECO:0000256" key="3">
    <source>
        <dbReference type="PROSITE-ProRule" id="PRU00221"/>
    </source>
</evidence>
<dbReference type="PROSITE" id="PS50294">
    <property type="entry name" value="WD_REPEATS_REGION"/>
    <property type="match status" value="1"/>
</dbReference>
<comment type="caution">
    <text evidence="4">The sequence shown here is derived from an EMBL/GenBank/DDBJ whole genome shotgun (WGS) entry which is preliminary data.</text>
</comment>
<dbReference type="InterPro" id="IPR036322">
    <property type="entry name" value="WD40_repeat_dom_sf"/>
</dbReference>
<dbReference type="InterPro" id="IPR015943">
    <property type="entry name" value="WD40/YVTN_repeat-like_dom_sf"/>
</dbReference>
<dbReference type="PANTHER" id="PTHR22889">
    <property type="entry name" value="WD REPEAT-CONTAINING PROTEIN 89"/>
    <property type="match status" value="1"/>
</dbReference>
<dbReference type="PANTHER" id="PTHR22889:SF0">
    <property type="entry name" value="WD REPEAT-CONTAINING PROTEIN 89"/>
    <property type="match status" value="1"/>
</dbReference>
<gene>
    <name evidence="4" type="ORF">PGLA1383_LOCUS41502</name>
</gene>
<organism evidence="4 5">
    <name type="scientific">Polarella glacialis</name>
    <name type="common">Dinoflagellate</name>
    <dbReference type="NCBI Taxonomy" id="89957"/>
    <lineage>
        <taxon>Eukaryota</taxon>
        <taxon>Sar</taxon>
        <taxon>Alveolata</taxon>
        <taxon>Dinophyceae</taxon>
        <taxon>Suessiales</taxon>
        <taxon>Suessiaceae</taxon>
        <taxon>Polarella</taxon>
    </lineage>
</organism>
<dbReference type="AlphaFoldDB" id="A0A813GC26"/>
<dbReference type="EMBL" id="CAJNNV010028373">
    <property type="protein sequence ID" value="CAE8624376.1"/>
    <property type="molecule type" value="Genomic_DNA"/>
</dbReference>
<keyword evidence="2" id="KW-0677">Repeat</keyword>
<dbReference type="Gene3D" id="2.130.10.10">
    <property type="entry name" value="YVTN repeat-like/Quinoprotein amine dehydrogenase"/>
    <property type="match status" value="2"/>
</dbReference>
<proteinExistence type="predicted"/>
<dbReference type="PROSITE" id="PS50082">
    <property type="entry name" value="WD_REPEATS_2"/>
    <property type="match status" value="1"/>
</dbReference>
<dbReference type="OMA" id="NDGPVAF"/>
<evidence type="ECO:0000256" key="1">
    <source>
        <dbReference type="ARBA" id="ARBA00022574"/>
    </source>
</evidence>
<dbReference type="SUPFAM" id="SSF50978">
    <property type="entry name" value="WD40 repeat-like"/>
    <property type="match status" value="1"/>
</dbReference>
<dbReference type="OrthoDB" id="25131at2759"/>
<dbReference type="PROSITE" id="PS00678">
    <property type="entry name" value="WD_REPEATS_1"/>
    <property type="match status" value="1"/>
</dbReference>
<dbReference type="InterPro" id="IPR039328">
    <property type="entry name" value="WDR89"/>
</dbReference>
<keyword evidence="1 3" id="KW-0853">WD repeat</keyword>
<accession>A0A813GC26</accession>
<protein>
    <recommendedName>
        <fullName evidence="6">WD repeat-containing protein 89</fullName>
    </recommendedName>
</protein>
<reference evidence="4" key="1">
    <citation type="submission" date="2021-02" db="EMBL/GenBank/DDBJ databases">
        <authorList>
            <person name="Dougan E. K."/>
            <person name="Rhodes N."/>
            <person name="Thang M."/>
            <person name="Chan C."/>
        </authorList>
    </citation>
    <scope>NUCLEOTIDE SEQUENCE</scope>
</reference>
<dbReference type="Pfam" id="PF00400">
    <property type="entry name" value="WD40"/>
    <property type="match status" value="3"/>
</dbReference>
<dbReference type="InterPro" id="IPR001680">
    <property type="entry name" value="WD40_rpt"/>
</dbReference>
<evidence type="ECO:0000313" key="5">
    <source>
        <dbReference type="Proteomes" id="UP000654075"/>
    </source>
</evidence>
<evidence type="ECO:0000256" key="2">
    <source>
        <dbReference type="ARBA" id="ARBA00022737"/>
    </source>
</evidence>
<dbReference type="Proteomes" id="UP000654075">
    <property type="component" value="Unassembled WGS sequence"/>
</dbReference>
<evidence type="ECO:0008006" key="6">
    <source>
        <dbReference type="Google" id="ProtNLM"/>
    </source>
</evidence>
<evidence type="ECO:0000313" key="4">
    <source>
        <dbReference type="EMBL" id="CAE8624376.1"/>
    </source>
</evidence>
<name>A0A813GC26_POLGL</name>